<evidence type="ECO:0000313" key="2">
    <source>
        <dbReference type="Proteomes" id="UP000072421"/>
    </source>
</evidence>
<dbReference type="AlphaFoldDB" id="A0A127PAQ8"/>
<name>A0A127PAQ8_9BURK</name>
<reference evidence="1 2" key="1">
    <citation type="submission" date="2015-11" db="EMBL/GenBank/DDBJ databases">
        <title>Exploring the genomic traits of fungus-feeding bacterial genus Collimonas.</title>
        <authorList>
            <person name="Song C."/>
            <person name="Schmidt R."/>
            <person name="de Jager V."/>
            <person name="Krzyzanowska D."/>
            <person name="Jongedijk E."/>
            <person name="Cankar K."/>
            <person name="Beekwilder J."/>
            <person name="van Veen A."/>
            <person name="de Boer W."/>
            <person name="van Veen J.A."/>
            <person name="Garbeva P."/>
        </authorList>
    </citation>
    <scope>NUCLEOTIDE SEQUENCE [LARGE SCALE GENOMIC DNA]</scope>
    <source>
        <strain evidence="1 2">Ter6</strain>
    </source>
</reference>
<dbReference type="Proteomes" id="UP000072421">
    <property type="component" value="Chromosome"/>
</dbReference>
<evidence type="ECO:0000313" key="1">
    <source>
        <dbReference type="EMBL" id="AMO94919.1"/>
    </source>
</evidence>
<proteinExistence type="predicted"/>
<sequence>MLIVGLQKDEVLQQTFVQSWRVEILELTTQQKVAARVD</sequence>
<gene>
    <name evidence="1" type="ORF">CFter6_2231</name>
</gene>
<dbReference type="PATRIC" id="fig|158899.10.peg.2228"/>
<protein>
    <submittedName>
        <fullName evidence="1">Uncharacterized protein</fullName>
    </submittedName>
</protein>
<accession>A0A127PAQ8</accession>
<organism evidence="1">
    <name type="scientific">Collimonas fungivorans</name>
    <dbReference type="NCBI Taxonomy" id="158899"/>
    <lineage>
        <taxon>Bacteria</taxon>
        <taxon>Pseudomonadati</taxon>
        <taxon>Pseudomonadota</taxon>
        <taxon>Betaproteobacteria</taxon>
        <taxon>Burkholderiales</taxon>
        <taxon>Oxalobacteraceae</taxon>
        <taxon>Collimonas</taxon>
    </lineage>
</organism>
<dbReference type="EMBL" id="CP013232">
    <property type="protein sequence ID" value="AMO94919.1"/>
    <property type="molecule type" value="Genomic_DNA"/>
</dbReference>